<reference evidence="1" key="1">
    <citation type="submission" date="2024-02" db="EMBL/GenBank/DDBJ databases">
        <title>Metagenome Assembled Genome of Zalaria obscura JY119.</title>
        <authorList>
            <person name="Vighnesh L."/>
            <person name="Jagadeeshwari U."/>
            <person name="Venkata Ramana C."/>
            <person name="Sasikala C."/>
        </authorList>
    </citation>
    <scope>NUCLEOTIDE SEQUENCE</scope>
    <source>
        <strain evidence="1">JY119</strain>
    </source>
</reference>
<comment type="caution">
    <text evidence="1">The sequence shown here is derived from an EMBL/GenBank/DDBJ whole genome shotgun (WGS) entry which is preliminary data.</text>
</comment>
<accession>A0ACC3SEC7</accession>
<evidence type="ECO:0000313" key="2">
    <source>
        <dbReference type="Proteomes" id="UP001320706"/>
    </source>
</evidence>
<keyword evidence="2" id="KW-1185">Reference proteome</keyword>
<name>A0ACC3SEC7_9PEZI</name>
<organism evidence="1 2">
    <name type="scientific">Zalaria obscura</name>
    <dbReference type="NCBI Taxonomy" id="2024903"/>
    <lineage>
        <taxon>Eukaryota</taxon>
        <taxon>Fungi</taxon>
        <taxon>Dikarya</taxon>
        <taxon>Ascomycota</taxon>
        <taxon>Pezizomycotina</taxon>
        <taxon>Dothideomycetes</taxon>
        <taxon>Dothideomycetidae</taxon>
        <taxon>Dothideales</taxon>
        <taxon>Zalariaceae</taxon>
        <taxon>Zalaria</taxon>
    </lineage>
</organism>
<evidence type="ECO:0000313" key="1">
    <source>
        <dbReference type="EMBL" id="KAK8209088.1"/>
    </source>
</evidence>
<gene>
    <name evidence="1" type="ORF">M8818_003783</name>
</gene>
<protein>
    <submittedName>
        <fullName evidence="1">Uncharacterized protein</fullName>
    </submittedName>
</protein>
<sequence length="598" mass="67201">MSDSTNDSLQPPEEVPDSEPAMNVTEDEQNAAAALVSLGNNRSPEMSDASQDKPFRNNSDSGSINRSQRSSSRSGKRNALSAQFDVPETTDLIIEKKRPRASIGDVSGTPATDSLRTTSGSSANSQATIGRTISLSRKTSLTLIPNTATSPGRRIIHLNSPSPPTSRSPSPPPKRARLDPEVQSPENAPKSTKPPFNIFHHLKCHIDILLHVTTHLPPKTLLDLYSVSKEFHYVMNSNWTAFILASASRYSPQAERVFPWACYRELCMADPGDRRKKIHGTTTLLQFKEQKNSPTTAQPSDNPTNPSPSQQAAPKDSTSLRPSAYATSVPSLRWLKMAVYRHLISSEILGYLAVAGHKLPIPETQLALKKLWFLLDLPLTALRISATHDRNYMSDRDLWALTMFFLKLDMWATDPVSGTGGEFVLRELLLSERSLTTLWNWLRGVDGNCRLDALRLWVKHEYVRPLRPTIASPALQLQWEVDQSQPIMGVPPKLVGRCSFEAYGLGDKRLLRPDELVMREGVRRGLELERQWVRMMIWGFLDARLENMPVVRKEDVVFTFIQRRKKEEERARKEKLQKEEQEGQAQEDSADAMPVDNN</sequence>
<dbReference type="EMBL" id="JAMKPW020000017">
    <property type="protein sequence ID" value="KAK8209088.1"/>
    <property type="molecule type" value="Genomic_DNA"/>
</dbReference>
<dbReference type="Proteomes" id="UP001320706">
    <property type="component" value="Unassembled WGS sequence"/>
</dbReference>
<proteinExistence type="predicted"/>